<dbReference type="EMBL" id="BMAU01021219">
    <property type="protein sequence ID" value="GFY00254.1"/>
    <property type="molecule type" value="Genomic_DNA"/>
</dbReference>
<evidence type="ECO:0000313" key="2">
    <source>
        <dbReference type="Proteomes" id="UP000887159"/>
    </source>
</evidence>
<reference evidence="1" key="1">
    <citation type="submission" date="2020-08" db="EMBL/GenBank/DDBJ databases">
        <title>Multicomponent nature underlies the extraordinary mechanical properties of spider dragline silk.</title>
        <authorList>
            <person name="Kono N."/>
            <person name="Nakamura H."/>
            <person name="Mori M."/>
            <person name="Yoshida Y."/>
            <person name="Ohtoshi R."/>
            <person name="Malay A.D."/>
            <person name="Moran D.A.P."/>
            <person name="Tomita M."/>
            <person name="Numata K."/>
            <person name="Arakawa K."/>
        </authorList>
    </citation>
    <scope>NUCLEOTIDE SEQUENCE</scope>
</reference>
<dbReference type="PANTHER" id="PTHR47326">
    <property type="entry name" value="TRANSPOSABLE ELEMENT TC3 TRANSPOSASE-LIKE PROTEIN"/>
    <property type="match status" value="1"/>
</dbReference>
<proteinExistence type="predicted"/>
<protein>
    <submittedName>
        <fullName evidence="1">Transposable element tc3 transposase</fullName>
    </submittedName>
</protein>
<sequence>MMKKLEATGSLATRQRGGCPSTAVATAVEQTVQFMLMVAAHGKCSAREVLGQTRVSHGSVWRALRITLRRYPYKVQHNQKLKPPDFDSHRDFANFVFNKMKEQHDWLHTVRWTDEAHFTLSGTVNPPKFSSDDHRKVTCIC</sequence>
<gene>
    <name evidence="1" type="primary">RF55_24064</name>
    <name evidence="1" type="ORF">TNCV_4710561</name>
</gene>
<comment type="caution">
    <text evidence="1">The sequence shown here is derived from an EMBL/GenBank/DDBJ whole genome shotgun (WGS) entry which is preliminary data.</text>
</comment>
<evidence type="ECO:0000313" key="1">
    <source>
        <dbReference type="EMBL" id="GFY00254.1"/>
    </source>
</evidence>
<dbReference type="Proteomes" id="UP000887159">
    <property type="component" value="Unassembled WGS sequence"/>
</dbReference>
<dbReference type="PANTHER" id="PTHR47326:SF1">
    <property type="entry name" value="HTH PSQ-TYPE DOMAIN-CONTAINING PROTEIN"/>
    <property type="match status" value="1"/>
</dbReference>
<dbReference type="AlphaFoldDB" id="A0A8X6RSK6"/>
<accession>A0A8X6RSK6</accession>
<organism evidence="1 2">
    <name type="scientific">Trichonephila clavipes</name>
    <name type="common">Golden silk orbweaver</name>
    <name type="synonym">Nephila clavipes</name>
    <dbReference type="NCBI Taxonomy" id="2585209"/>
    <lineage>
        <taxon>Eukaryota</taxon>
        <taxon>Metazoa</taxon>
        <taxon>Ecdysozoa</taxon>
        <taxon>Arthropoda</taxon>
        <taxon>Chelicerata</taxon>
        <taxon>Arachnida</taxon>
        <taxon>Araneae</taxon>
        <taxon>Araneomorphae</taxon>
        <taxon>Entelegynae</taxon>
        <taxon>Araneoidea</taxon>
        <taxon>Nephilidae</taxon>
        <taxon>Trichonephila</taxon>
    </lineage>
</organism>
<keyword evidence="2" id="KW-1185">Reference proteome</keyword>
<name>A0A8X6RSK6_TRICX</name>